<feature type="domain" description="Glucose/Sorbosone dehydrogenase" evidence="2">
    <location>
        <begin position="38"/>
        <end position="363"/>
    </location>
</feature>
<protein>
    <submittedName>
        <fullName evidence="3">PQQ-dependent oxidoreductase, gdhB family</fullName>
    </submittedName>
</protein>
<accession>A0A0A0BEF9</accession>
<dbReference type="PANTHER" id="PTHR19328:SF75">
    <property type="entry name" value="ALDOSE SUGAR DEHYDROGENASE YLII"/>
    <property type="match status" value="1"/>
</dbReference>
<gene>
    <name evidence="3" type="ORF">LP43_1955</name>
</gene>
<organism evidence="3 4">
    <name type="scientific">Methylophaga thiooxydans</name>
    <dbReference type="NCBI Taxonomy" id="392484"/>
    <lineage>
        <taxon>Bacteria</taxon>
        <taxon>Pseudomonadati</taxon>
        <taxon>Pseudomonadota</taxon>
        <taxon>Gammaproteobacteria</taxon>
        <taxon>Thiotrichales</taxon>
        <taxon>Piscirickettsiaceae</taxon>
        <taxon>Methylophaga</taxon>
    </lineage>
</organism>
<feature type="chain" id="PRO_5001967128" evidence="1">
    <location>
        <begin position="22"/>
        <end position="371"/>
    </location>
</feature>
<dbReference type="PANTHER" id="PTHR19328">
    <property type="entry name" value="HEDGEHOG-INTERACTING PROTEIN"/>
    <property type="match status" value="1"/>
</dbReference>
<dbReference type="InterPro" id="IPR011042">
    <property type="entry name" value="6-blade_b-propeller_TolB-like"/>
</dbReference>
<keyword evidence="1" id="KW-0732">Signal</keyword>
<dbReference type="Pfam" id="PF07995">
    <property type="entry name" value="GSDH"/>
    <property type="match status" value="1"/>
</dbReference>
<evidence type="ECO:0000313" key="3">
    <source>
        <dbReference type="EMBL" id="KGM06082.1"/>
    </source>
</evidence>
<proteinExistence type="predicted"/>
<reference evidence="3 4" key="1">
    <citation type="submission" date="2014-09" db="EMBL/GenBank/DDBJ databases">
        <authorList>
            <person name="Grob C."/>
            <person name="Taubert M."/>
            <person name="Howat A.M."/>
            <person name="Burns O.J."/>
            <person name="Dixon J.L."/>
            <person name="Chen Y."/>
            <person name="Murrell J.C."/>
        </authorList>
    </citation>
    <scope>NUCLEOTIDE SEQUENCE [LARGE SCALE GENOMIC DNA]</scope>
    <source>
        <strain evidence="3">L4</strain>
    </source>
</reference>
<evidence type="ECO:0000313" key="4">
    <source>
        <dbReference type="Proteomes" id="UP000029999"/>
    </source>
</evidence>
<dbReference type="EMBL" id="JRQD01000005">
    <property type="protein sequence ID" value="KGM06082.1"/>
    <property type="molecule type" value="Genomic_DNA"/>
</dbReference>
<dbReference type="STRING" id="392484.LP43_1955"/>
<comment type="caution">
    <text evidence="3">The sequence shown here is derived from an EMBL/GenBank/DDBJ whole genome shotgun (WGS) entry which is preliminary data.</text>
</comment>
<dbReference type="InterPro" id="IPR011041">
    <property type="entry name" value="Quinoprot_gluc/sorb_DH_b-prop"/>
</dbReference>
<dbReference type="Gene3D" id="2.120.10.30">
    <property type="entry name" value="TolB, C-terminal domain"/>
    <property type="match status" value="1"/>
</dbReference>
<dbReference type="RefSeq" id="WP_036314645.1">
    <property type="nucleotide sequence ID" value="NZ_JRQD01000005.1"/>
</dbReference>
<dbReference type="SUPFAM" id="SSF50952">
    <property type="entry name" value="Soluble quinoprotein glucose dehydrogenase"/>
    <property type="match status" value="1"/>
</dbReference>
<dbReference type="InterPro" id="IPR012938">
    <property type="entry name" value="Glc/Sorbosone_DH"/>
</dbReference>
<evidence type="ECO:0000259" key="2">
    <source>
        <dbReference type="Pfam" id="PF07995"/>
    </source>
</evidence>
<sequence>MRFLTFNGLLLALIMPFFVQAEINGDNDLHVEQLAKGLSIPWGMAVLPDNSLLITQRNNTLSHLNPDSGKTTNIMGLPEDVLVSGQGGLFDVQLSPDYVNTGWLYFSYSKEIDGQGATTLSRAKLQDKQLVNWQDLLVTQSRTDNKVHFGGRISFDNNGHVFLAIGDRGERDNAQNRSNHAGSILRLNLDGTVPDDNPFIGQANVLPEIWSYGHRNPQGLFFNQQTGQLWAIEHGPRGGDEINLVQAGKNYGWPVISYGKEYWAPLQVGEGTKRKGMEQPVQMYDPSIAPSSLIQYQGTLFKEWHGKLLSGALKLQHLNIITLDEQNRAIDEQRLLNSLSSRIRNVIEAPDGALLLGTDSGNVYRVTPAIN</sequence>
<name>A0A0A0BEF9_9GAMM</name>
<dbReference type="Proteomes" id="UP000029999">
    <property type="component" value="Unassembled WGS sequence"/>
</dbReference>
<feature type="signal peptide" evidence="1">
    <location>
        <begin position="1"/>
        <end position="21"/>
    </location>
</feature>
<dbReference type="AlphaFoldDB" id="A0A0A0BEF9"/>
<evidence type="ECO:0000256" key="1">
    <source>
        <dbReference type="SAM" id="SignalP"/>
    </source>
</evidence>